<comment type="subcellular location">
    <subcellularLocation>
        <location evidence="1">Cytoplasm</location>
    </subcellularLocation>
</comment>
<name>A0A095TE34_9GAMM</name>
<protein>
    <recommendedName>
        <fullName evidence="3">Potassium binding protein Kbp</fullName>
    </recommendedName>
</protein>
<proteinExistence type="predicted"/>
<dbReference type="FunFam" id="3.10.350.10:FF:000001">
    <property type="entry name" value="Peptidoglycan-binding protein LysM"/>
    <property type="match status" value="1"/>
</dbReference>
<dbReference type="Proteomes" id="UP000029577">
    <property type="component" value="Unassembled WGS sequence"/>
</dbReference>
<accession>A0A095TE34</accession>
<dbReference type="PROSITE" id="PS50914">
    <property type="entry name" value="BON"/>
    <property type="match status" value="1"/>
</dbReference>
<dbReference type="EMBL" id="JPKR02000004">
    <property type="protein sequence ID" value="KGD75166.1"/>
    <property type="molecule type" value="Genomic_DNA"/>
</dbReference>
<evidence type="ECO:0000313" key="7">
    <source>
        <dbReference type="Proteomes" id="UP000029577"/>
    </source>
</evidence>
<comment type="caution">
    <text evidence="6">The sequence shown here is derived from an EMBL/GenBank/DDBJ whole genome shotgun (WGS) entry which is preliminary data.</text>
</comment>
<dbReference type="Pfam" id="PF01476">
    <property type="entry name" value="LysM"/>
    <property type="match status" value="1"/>
</dbReference>
<dbReference type="GO" id="GO:0005737">
    <property type="term" value="C:cytoplasm"/>
    <property type="evidence" value="ECO:0007669"/>
    <property type="project" value="UniProtKB-SubCell"/>
</dbReference>
<keyword evidence="7" id="KW-1185">Reference proteome</keyword>
<evidence type="ECO:0000256" key="2">
    <source>
        <dbReference type="ARBA" id="ARBA00022490"/>
    </source>
</evidence>
<dbReference type="SUPFAM" id="SSF54106">
    <property type="entry name" value="LysM domain"/>
    <property type="match status" value="1"/>
</dbReference>
<dbReference type="Gene3D" id="3.30.1340.30">
    <property type="match status" value="1"/>
</dbReference>
<dbReference type="RefSeq" id="WP_038018618.1">
    <property type="nucleotide sequence ID" value="NZ_JPKR02000004.1"/>
</dbReference>
<keyword evidence="2" id="KW-0963">Cytoplasm</keyword>
<sequence length="144" mass="15255">MGLFSFVKEAGEKLWDAVSADAGTKIQDHLNKLGIPDSDKVNVSVNDGTATVSGDGLSQELKEKILIAVGNVAGITHVDDKITANGPEASPTFYTVKSGDTLSAIAKQFYGDAAQYNKIFEANKPMLSSPDKIYPGQALRIPQA</sequence>
<dbReference type="CDD" id="cd00118">
    <property type="entry name" value="LysM"/>
    <property type="match status" value="1"/>
</dbReference>
<dbReference type="eggNOG" id="COG1652">
    <property type="taxonomic scope" value="Bacteria"/>
</dbReference>
<dbReference type="Pfam" id="PF04972">
    <property type="entry name" value="BON"/>
    <property type="match status" value="1"/>
</dbReference>
<dbReference type="InterPro" id="IPR018392">
    <property type="entry name" value="LysM"/>
</dbReference>
<dbReference type="InterPro" id="IPR007055">
    <property type="entry name" value="BON_dom"/>
</dbReference>
<dbReference type="InterPro" id="IPR036779">
    <property type="entry name" value="LysM_dom_sf"/>
</dbReference>
<organism evidence="6 7">
    <name type="scientific">Tatumella morbirosei</name>
    <dbReference type="NCBI Taxonomy" id="642227"/>
    <lineage>
        <taxon>Bacteria</taxon>
        <taxon>Pseudomonadati</taxon>
        <taxon>Pseudomonadota</taxon>
        <taxon>Gammaproteobacteria</taxon>
        <taxon>Enterobacterales</taxon>
        <taxon>Erwiniaceae</taxon>
        <taxon>Tatumella</taxon>
    </lineage>
</organism>
<dbReference type="PANTHER" id="PTHR34700:SF8">
    <property type="entry name" value="POTASSIUM BINDING PROTEIN KBP"/>
    <property type="match status" value="1"/>
</dbReference>
<dbReference type="PANTHER" id="PTHR34700">
    <property type="entry name" value="POTASSIUM BINDING PROTEIN KBP"/>
    <property type="match status" value="1"/>
</dbReference>
<dbReference type="AlphaFoldDB" id="A0A095TE34"/>
<dbReference type="InterPro" id="IPR014004">
    <property type="entry name" value="Transpt-assoc_nodulatn_dom_bac"/>
</dbReference>
<evidence type="ECO:0000256" key="3">
    <source>
        <dbReference type="ARBA" id="ARBA00072219"/>
    </source>
</evidence>
<gene>
    <name evidence="6" type="ORF">HA49_07920</name>
</gene>
<feature type="domain" description="BON" evidence="4">
    <location>
        <begin position="18"/>
        <end position="86"/>
    </location>
</feature>
<dbReference type="InterPro" id="IPR052196">
    <property type="entry name" value="Bact_Kbp"/>
</dbReference>
<evidence type="ECO:0000259" key="5">
    <source>
        <dbReference type="PROSITE" id="PS51782"/>
    </source>
</evidence>
<evidence type="ECO:0000259" key="4">
    <source>
        <dbReference type="PROSITE" id="PS50914"/>
    </source>
</evidence>
<dbReference type="NCBIfam" id="NF008399">
    <property type="entry name" value="PRK11198.1"/>
    <property type="match status" value="1"/>
</dbReference>
<dbReference type="STRING" id="642227.HA49_07920"/>
<dbReference type="Gene3D" id="3.10.350.10">
    <property type="entry name" value="LysM domain"/>
    <property type="match status" value="1"/>
</dbReference>
<evidence type="ECO:0000256" key="1">
    <source>
        <dbReference type="ARBA" id="ARBA00004496"/>
    </source>
</evidence>
<reference evidence="6" key="1">
    <citation type="submission" date="2014-12" db="EMBL/GenBank/DDBJ databases">
        <title>The draft genome of the Tatumella morbirosei type strain, LMG23360T isolated from pineapple rot.</title>
        <authorList>
            <person name="Smits T.H."/>
            <person name="Palmer M."/>
            <person name="Venter S.N."/>
            <person name="Duffy B."/>
            <person name="Steenkamp E.T."/>
            <person name="Chan W.Y."/>
            <person name="Coutinho T.A."/>
            <person name="Coetzee M.P."/>
            <person name="De Maayer P."/>
        </authorList>
    </citation>
    <scope>NUCLEOTIDE SEQUENCE [LARGE SCALE GENOMIC DNA]</scope>
    <source>
        <strain evidence="6">LMG 23360</strain>
    </source>
</reference>
<dbReference type="PROSITE" id="PS51782">
    <property type="entry name" value="LYSM"/>
    <property type="match status" value="1"/>
</dbReference>
<dbReference type="OrthoDB" id="370541at2"/>
<evidence type="ECO:0000313" key="6">
    <source>
        <dbReference type="EMBL" id="KGD75166.1"/>
    </source>
</evidence>
<dbReference type="SMART" id="SM00749">
    <property type="entry name" value="BON"/>
    <property type="match status" value="1"/>
</dbReference>
<feature type="domain" description="LysM" evidence="5">
    <location>
        <begin position="92"/>
        <end position="141"/>
    </location>
</feature>
<dbReference type="SMART" id="SM00257">
    <property type="entry name" value="LysM"/>
    <property type="match status" value="1"/>
</dbReference>